<dbReference type="AlphaFoldDB" id="G8U020"/>
<keyword evidence="1" id="KW-0963">Cytoplasm</keyword>
<dbReference type="Pfam" id="PF04079">
    <property type="entry name" value="SMC_ScpB"/>
    <property type="match status" value="1"/>
</dbReference>
<keyword evidence="4" id="KW-0131">Cell cycle</keyword>
<dbReference type="NCBIfam" id="TIGR00281">
    <property type="entry name" value="SMC-Scp complex subunit ScpB"/>
    <property type="match status" value="1"/>
</dbReference>
<evidence type="ECO:0000256" key="3">
    <source>
        <dbReference type="ARBA" id="ARBA00022829"/>
    </source>
</evidence>
<dbReference type="PIRSF" id="PIRSF019345">
    <property type="entry name" value="ScpB"/>
    <property type="match status" value="1"/>
</dbReference>
<dbReference type="InterPro" id="IPR036390">
    <property type="entry name" value="WH_DNA-bd_sf"/>
</dbReference>
<organism evidence="5 6">
    <name type="scientific">Sulfobacillus acidophilus (strain ATCC 700253 / DSM 10332 / NAL)</name>
    <dbReference type="NCBI Taxonomy" id="679936"/>
    <lineage>
        <taxon>Bacteria</taxon>
        <taxon>Bacillati</taxon>
        <taxon>Bacillota</taxon>
        <taxon>Clostridia</taxon>
        <taxon>Eubacteriales</taxon>
        <taxon>Clostridiales Family XVII. Incertae Sedis</taxon>
        <taxon>Sulfobacillus</taxon>
    </lineage>
</organism>
<evidence type="ECO:0000313" key="6">
    <source>
        <dbReference type="Proteomes" id="UP000005439"/>
    </source>
</evidence>
<accession>G8U020</accession>
<dbReference type="EMBL" id="CP003179">
    <property type="protein sequence ID" value="AEW05269.1"/>
    <property type="molecule type" value="Genomic_DNA"/>
</dbReference>
<keyword evidence="2" id="KW-0132">Cell division</keyword>
<keyword evidence="3" id="KW-0159">Chromosome partition</keyword>
<dbReference type="PANTHER" id="PTHR34298:SF2">
    <property type="entry name" value="SEGREGATION AND CONDENSATION PROTEIN B"/>
    <property type="match status" value="1"/>
</dbReference>
<dbReference type="PANTHER" id="PTHR34298">
    <property type="entry name" value="SEGREGATION AND CONDENSATION PROTEIN B"/>
    <property type="match status" value="1"/>
</dbReference>
<reference evidence="5 6" key="2">
    <citation type="journal article" date="2012" name="Stand. Genomic Sci.">
        <title>Complete genome sequence of the moderately thermophilic mineral-sulfide-oxidizing firmicute Sulfobacillus acidophilus type strain (NAL(T)).</title>
        <authorList>
            <person name="Anderson I."/>
            <person name="Chertkov O."/>
            <person name="Chen A."/>
            <person name="Saunders E."/>
            <person name="Lapidus A."/>
            <person name="Nolan M."/>
            <person name="Lucas S."/>
            <person name="Hammon N."/>
            <person name="Deshpande S."/>
            <person name="Cheng J.F."/>
            <person name="Han C."/>
            <person name="Tapia R."/>
            <person name="Goodwin L.A."/>
            <person name="Pitluck S."/>
            <person name="Liolios K."/>
            <person name="Pagani I."/>
            <person name="Ivanova N."/>
            <person name="Mikhailova N."/>
            <person name="Pati A."/>
            <person name="Palaniappan K."/>
            <person name="Land M."/>
            <person name="Pan C."/>
            <person name="Rohde M."/>
            <person name="Pukall R."/>
            <person name="Goker M."/>
            <person name="Detter J.C."/>
            <person name="Woyke T."/>
            <person name="Bristow J."/>
            <person name="Eisen J.A."/>
            <person name="Markowitz V."/>
            <person name="Hugenholtz P."/>
            <person name="Kyrpides N.C."/>
            <person name="Klenk H.P."/>
            <person name="Mavromatis K."/>
        </authorList>
    </citation>
    <scope>NUCLEOTIDE SEQUENCE [LARGE SCALE GENOMIC DNA]</scope>
    <source>
        <strain evidence="6">ATCC 700253 / DSM 10332 / NAL</strain>
    </source>
</reference>
<dbReference type="STRING" id="679936.Sulac_1776"/>
<evidence type="ECO:0000256" key="2">
    <source>
        <dbReference type="ARBA" id="ARBA00022618"/>
    </source>
</evidence>
<dbReference type="Gene3D" id="1.10.10.10">
    <property type="entry name" value="Winged helix-like DNA-binding domain superfamily/Winged helix DNA-binding domain"/>
    <property type="match status" value="2"/>
</dbReference>
<evidence type="ECO:0000313" key="5">
    <source>
        <dbReference type="EMBL" id="AEW05269.1"/>
    </source>
</evidence>
<gene>
    <name evidence="5" type="ordered locus">Sulac_1776</name>
</gene>
<dbReference type="InterPro" id="IPR036388">
    <property type="entry name" value="WH-like_DNA-bd_sf"/>
</dbReference>
<protein>
    <submittedName>
        <fullName evidence="5">Condensin subunit ScpB</fullName>
    </submittedName>
</protein>
<dbReference type="GO" id="GO:0051304">
    <property type="term" value="P:chromosome separation"/>
    <property type="evidence" value="ECO:0007669"/>
    <property type="project" value="InterPro"/>
</dbReference>
<sequence length="169" mass="18926">MNLVGLLEAILFLHPEGVSAEQLGHWLQVEDGRLRELLDRLEQQYRTCDSALSVDRAGPQIRLTTHPGWADAIVARLDDKKPEPLSHASWEVLAIIAYRQPITRLEIEAIRQTGSERALETLIARQLIEEVGRKDTPGRPILYGTTARFLTEFGLTSVDQLPPLTDTPA</sequence>
<name>G8U020_SULAD</name>
<reference evidence="6" key="1">
    <citation type="submission" date="2011-12" db="EMBL/GenBank/DDBJ databases">
        <title>The complete genome of chromosome of Sulfobacillus acidophilus DSM 10332.</title>
        <authorList>
            <person name="Lucas S."/>
            <person name="Han J."/>
            <person name="Lapidus A."/>
            <person name="Bruce D."/>
            <person name="Goodwin L."/>
            <person name="Pitluck S."/>
            <person name="Peters L."/>
            <person name="Kyrpides N."/>
            <person name="Mavromatis K."/>
            <person name="Ivanova N."/>
            <person name="Mikhailova N."/>
            <person name="Chertkov O."/>
            <person name="Saunders E."/>
            <person name="Detter J.C."/>
            <person name="Tapia R."/>
            <person name="Han C."/>
            <person name="Land M."/>
            <person name="Hauser L."/>
            <person name="Markowitz V."/>
            <person name="Cheng J.-F."/>
            <person name="Hugenholtz P."/>
            <person name="Woyke T."/>
            <person name="Wu D."/>
            <person name="Pukall R."/>
            <person name="Gehrich-Schroeter G."/>
            <person name="Schneider S."/>
            <person name="Klenk H.-P."/>
            <person name="Eisen J.A."/>
        </authorList>
    </citation>
    <scope>NUCLEOTIDE SEQUENCE [LARGE SCALE GENOMIC DNA]</scope>
    <source>
        <strain evidence="6">ATCC 700253 / DSM 10332 / NAL</strain>
    </source>
</reference>
<evidence type="ECO:0000256" key="1">
    <source>
        <dbReference type="ARBA" id="ARBA00022490"/>
    </source>
</evidence>
<dbReference type="PATRIC" id="fig|679936.5.peg.1841"/>
<dbReference type="HOGENOM" id="CLU_045647_5_3_9"/>
<dbReference type="InterPro" id="IPR005234">
    <property type="entry name" value="ScpB_csome_segregation"/>
</dbReference>
<dbReference type="SUPFAM" id="SSF46785">
    <property type="entry name" value="Winged helix' DNA-binding domain"/>
    <property type="match status" value="2"/>
</dbReference>
<dbReference type="Proteomes" id="UP000005439">
    <property type="component" value="Chromosome"/>
</dbReference>
<keyword evidence="6" id="KW-1185">Reference proteome</keyword>
<dbReference type="KEGG" id="sap:Sulac_1776"/>
<evidence type="ECO:0000256" key="4">
    <source>
        <dbReference type="ARBA" id="ARBA00023306"/>
    </source>
</evidence>
<proteinExistence type="predicted"/>
<dbReference type="GO" id="GO:0051301">
    <property type="term" value="P:cell division"/>
    <property type="evidence" value="ECO:0007669"/>
    <property type="project" value="UniProtKB-KW"/>
</dbReference>